<dbReference type="EMBL" id="JH767150">
    <property type="protein sequence ID" value="EQC35535.1"/>
    <property type="molecule type" value="Genomic_DNA"/>
</dbReference>
<accession>T0QNX5</accession>
<dbReference type="VEuPathDB" id="FungiDB:SDRG_06826"/>
<feature type="compositionally biased region" description="Low complexity" evidence="1">
    <location>
        <begin position="113"/>
        <end position="136"/>
    </location>
</feature>
<protein>
    <submittedName>
        <fullName evidence="2">Uncharacterized protein</fullName>
    </submittedName>
</protein>
<proteinExistence type="predicted"/>
<dbReference type="GeneID" id="19947553"/>
<gene>
    <name evidence="2" type="ORF">SDRG_06826</name>
</gene>
<evidence type="ECO:0000313" key="3">
    <source>
        <dbReference type="Proteomes" id="UP000030762"/>
    </source>
</evidence>
<evidence type="ECO:0000256" key="1">
    <source>
        <dbReference type="SAM" id="MobiDB-lite"/>
    </source>
</evidence>
<name>T0QNX5_SAPDV</name>
<feature type="region of interest" description="Disordered" evidence="1">
    <location>
        <begin position="28"/>
        <end position="55"/>
    </location>
</feature>
<evidence type="ECO:0000313" key="2">
    <source>
        <dbReference type="EMBL" id="EQC35535.1"/>
    </source>
</evidence>
<feature type="region of interest" description="Disordered" evidence="1">
    <location>
        <begin position="107"/>
        <end position="143"/>
    </location>
</feature>
<reference evidence="2 3" key="1">
    <citation type="submission" date="2012-04" db="EMBL/GenBank/DDBJ databases">
        <title>The Genome Sequence of Saprolegnia declina VS20.</title>
        <authorList>
            <consortium name="The Broad Institute Genome Sequencing Platform"/>
            <person name="Russ C."/>
            <person name="Nusbaum C."/>
            <person name="Tyler B."/>
            <person name="van West P."/>
            <person name="Dieguez-Uribeondo J."/>
            <person name="de Bruijn I."/>
            <person name="Tripathy S."/>
            <person name="Jiang R."/>
            <person name="Young S.K."/>
            <person name="Zeng Q."/>
            <person name="Gargeya S."/>
            <person name="Fitzgerald M."/>
            <person name="Haas B."/>
            <person name="Abouelleil A."/>
            <person name="Alvarado L."/>
            <person name="Arachchi H.M."/>
            <person name="Berlin A."/>
            <person name="Chapman S.B."/>
            <person name="Goldberg J."/>
            <person name="Griggs A."/>
            <person name="Gujja S."/>
            <person name="Hansen M."/>
            <person name="Howarth C."/>
            <person name="Imamovic A."/>
            <person name="Larimer J."/>
            <person name="McCowen C."/>
            <person name="Montmayeur A."/>
            <person name="Murphy C."/>
            <person name="Neiman D."/>
            <person name="Pearson M."/>
            <person name="Priest M."/>
            <person name="Roberts A."/>
            <person name="Saif S."/>
            <person name="Shea T."/>
            <person name="Sisk P."/>
            <person name="Sykes S."/>
            <person name="Wortman J."/>
            <person name="Nusbaum C."/>
            <person name="Birren B."/>
        </authorList>
    </citation>
    <scope>NUCLEOTIDE SEQUENCE [LARGE SCALE GENOMIC DNA]</scope>
    <source>
        <strain evidence="2 3">VS20</strain>
    </source>
</reference>
<feature type="compositionally biased region" description="Low complexity" evidence="1">
    <location>
        <begin position="28"/>
        <end position="42"/>
    </location>
</feature>
<dbReference type="Proteomes" id="UP000030762">
    <property type="component" value="Unassembled WGS sequence"/>
</dbReference>
<keyword evidence="3" id="KW-1185">Reference proteome</keyword>
<organism evidence="2 3">
    <name type="scientific">Saprolegnia diclina (strain VS20)</name>
    <dbReference type="NCBI Taxonomy" id="1156394"/>
    <lineage>
        <taxon>Eukaryota</taxon>
        <taxon>Sar</taxon>
        <taxon>Stramenopiles</taxon>
        <taxon>Oomycota</taxon>
        <taxon>Saprolegniomycetes</taxon>
        <taxon>Saprolegniales</taxon>
        <taxon>Saprolegniaceae</taxon>
        <taxon>Saprolegnia</taxon>
    </lineage>
</organism>
<dbReference type="InParanoid" id="T0QNX5"/>
<dbReference type="AlphaFoldDB" id="T0QNX5"/>
<sequence>MAPAWARPLAADAGVKSSVASAIASAVASTTSSSAGSVSDATPAPIEDGGDEYATTASETFSPSGVLQYGTVAPATLPSYVQYYPTDAPTTATLQYYLTDAPTKATSFDQDYPTDAPTTATPVDSYDADTTASTFGSSGGQFTGNVPTLSPSMQFAKAVAPVSREPESATDANSLSAYAFAAAPVPQDIVPPSSDSILDKVVAYITTAPAPPAASKYRTRPQCVSTE</sequence>
<dbReference type="RefSeq" id="XP_008610852.1">
    <property type="nucleotide sequence ID" value="XM_008612630.1"/>
</dbReference>